<dbReference type="PANTHER" id="PTHR15496">
    <property type="entry name" value="GENERAL TRANSCRIPTION FACTOR 3C POLYPEPTIDE 4 FAMILY"/>
    <property type="match status" value="1"/>
</dbReference>
<dbReference type="InterPro" id="IPR015943">
    <property type="entry name" value="WD40/YVTN_repeat-like_dom_sf"/>
</dbReference>
<dbReference type="InterPro" id="IPR024761">
    <property type="entry name" value="TFIIIC_delta_N"/>
</dbReference>
<organism evidence="3 4">
    <name type="scientific">Lentinula raphanica</name>
    <dbReference type="NCBI Taxonomy" id="153919"/>
    <lineage>
        <taxon>Eukaryota</taxon>
        <taxon>Fungi</taxon>
        <taxon>Dikarya</taxon>
        <taxon>Basidiomycota</taxon>
        <taxon>Agaricomycotina</taxon>
        <taxon>Agaricomycetes</taxon>
        <taxon>Agaricomycetidae</taxon>
        <taxon>Agaricales</taxon>
        <taxon>Marasmiineae</taxon>
        <taxon>Omphalotaceae</taxon>
        <taxon>Lentinula</taxon>
    </lineage>
</organism>
<name>A0AA38P608_9AGAR</name>
<dbReference type="InterPro" id="IPR044230">
    <property type="entry name" value="GTF3C4"/>
</dbReference>
<keyword evidence="4" id="KW-1185">Reference proteome</keyword>
<feature type="domain" description="Transcription factor IIIC 90kDa subunit N-terminal" evidence="1">
    <location>
        <begin position="26"/>
        <end position="398"/>
    </location>
</feature>
<gene>
    <name evidence="3" type="ORF">F5878DRAFT_726603</name>
</gene>
<dbReference type="Pfam" id="PF12660">
    <property type="entry name" value="zf-TFIIIC"/>
    <property type="match status" value="1"/>
</dbReference>
<dbReference type="SUPFAM" id="SSF50978">
    <property type="entry name" value="WD40 repeat-like"/>
    <property type="match status" value="1"/>
</dbReference>
<feature type="domain" description="Transcription factor IIIC putative zinc-finger" evidence="2">
    <location>
        <begin position="734"/>
        <end position="836"/>
    </location>
</feature>
<dbReference type="Gene3D" id="2.130.10.10">
    <property type="entry name" value="YVTN repeat-like/Quinoprotein amine dehydrogenase"/>
    <property type="match status" value="1"/>
</dbReference>
<dbReference type="GO" id="GO:0004402">
    <property type="term" value="F:histone acetyltransferase activity"/>
    <property type="evidence" value="ECO:0007669"/>
    <property type="project" value="InterPro"/>
</dbReference>
<comment type="caution">
    <text evidence="3">The sequence shown here is derived from an EMBL/GenBank/DDBJ whole genome shotgun (WGS) entry which is preliminary data.</text>
</comment>
<dbReference type="PANTHER" id="PTHR15496:SF2">
    <property type="entry name" value="GENERAL TRANSCRIPTION FACTOR 3C POLYPEPTIDE 4"/>
    <property type="match status" value="1"/>
</dbReference>
<accession>A0AA38P608</accession>
<dbReference type="Proteomes" id="UP001163846">
    <property type="component" value="Unassembled WGS sequence"/>
</dbReference>
<proteinExistence type="predicted"/>
<dbReference type="Pfam" id="PF12657">
    <property type="entry name" value="TFIIIC_delta"/>
    <property type="match status" value="1"/>
</dbReference>
<reference evidence="3" key="1">
    <citation type="submission" date="2022-08" db="EMBL/GenBank/DDBJ databases">
        <authorList>
            <consortium name="DOE Joint Genome Institute"/>
            <person name="Min B."/>
            <person name="Riley R."/>
            <person name="Sierra-Patev S."/>
            <person name="Naranjo-Ortiz M."/>
            <person name="Looney B."/>
            <person name="Konkel Z."/>
            <person name="Slot J.C."/>
            <person name="Sakamoto Y."/>
            <person name="Steenwyk J.L."/>
            <person name="Rokas A."/>
            <person name="Carro J."/>
            <person name="Camarero S."/>
            <person name="Ferreira P."/>
            <person name="Molpeceres G."/>
            <person name="Ruiz-Duenas F.J."/>
            <person name="Serrano A."/>
            <person name="Henrissat B."/>
            <person name="Drula E."/>
            <person name="Hughes K.W."/>
            <person name="Mata J.L."/>
            <person name="Ishikawa N.K."/>
            <person name="Vargas-Isla R."/>
            <person name="Ushijima S."/>
            <person name="Smith C.A."/>
            <person name="Ahrendt S."/>
            <person name="Andreopoulos W."/>
            <person name="He G."/>
            <person name="Labutti K."/>
            <person name="Lipzen A."/>
            <person name="Ng V."/>
            <person name="Sandor L."/>
            <person name="Barry K."/>
            <person name="Martinez A.T."/>
            <person name="Xiao Y."/>
            <person name="Gibbons J.G."/>
            <person name="Terashima K."/>
            <person name="Hibbett D.S."/>
            <person name="Grigoriev I.V."/>
        </authorList>
    </citation>
    <scope>NUCLEOTIDE SEQUENCE</scope>
    <source>
        <strain evidence="3">TFB9207</strain>
    </source>
</reference>
<dbReference type="InterPro" id="IPR036322">
    <property type="entry name" value="WD40_repeat_dom_sf"/>
</dbReference>
<sequence length="840" mass="93475">MGSPLIYTSMNVPTVITSPSVNCLQWSEDGQVFFTSKNAVYIMTPEHGINFDINSVIKSSVNDNVEERPSVGWFRTMIPFDKTDACRWTDHSQDWSALSLGSMDISVWSIALSPSHLTRHAGCILAVLSSNMDLSLWIANRNALKGEWKKVSSITGILLESFFKNESLPRTANTIAAQILCIDWSSQPDFGRSPALELDSSFLVCGNRAGSLLFIRYENDDTIKLENTLTVADQWILQVAFSKWRLTQPMTCVALVAYSTPDGSIGIVRVTQTLQTTTEHSPLGLGYSAHPTFEQLEVAICDTRKGALTALKWIDIPGCPPVLVYNRPGTVHFWSDASSVPPSVFSTSTSALSWSGLRSLQLKTQKHSIGSSFLQQVSGIQYIHEKDAMILCLLDGSFHAVYGIAGISHSEPILDYSWPDAITGTTTTAGQATLNTGNQTLSLRSELLSTTVRDVFERVEHTAGISFTDVMRTSGMVCYDDGIGTLMWLHEVTRPADFNYKHDAKHNSVLTVARIWNVENVDIINKLSQVLRDFNVDACLNVGLSPLSRLRFVFFHLRQYSDLSHLHSRLVETLKLTDYELEGSERGDHTLGIHLNTWSGQDDERMQDNVDLNDFHVRKDLRNSLKRHLFGYSQMLSLRMRLSVADYAWKLCCYNPEEQAFYSNVAQGLLMAISHRNLRILIRHLIAVAGAFTLDDVPFVLRLVVQSSLPSSPVNLLAEGKQLSALAERIVPLDKHGKHLHERCPACGVEVLLQDIISATCQNGHTWSRCSITTFILSTTHVRTCIGCTRKAFLPLSGLEESGGLREFLPAAVRNSRFVEELLEAVHRCLFCGNAFVSVL</sequence>
<evidence type="ECO:0000259" key="1">
    <source>
        <dbReference type="Pfam" id="PF12657"/>
    </source>
</evidence>
<dbReference type="EMBL" id="MU806299">
    <property type="protein sequence ID" value="KAJ3836713.1"/>
    <property type="molecule type" value="Genomic_DNA"/>
</dbReference>
<dbReference type="GO" id="GO:0000127">
    <property type="term" value="C:transcription factor TFIIIC complex"/>
    <property type="evidence" value="ECO:0007669"/>
    <property type="project" value="InterPro"/>
</dbReference>
<evidence type="ECO:0000259" key="2">
    <source>
        <dbReference type="Pfam" id="PF12660"/>
    </source>
</evidence>
<dbReference type="InterPro" id="IPR024764">
    <property type="entry name" value="TFIIIC_Znf"/>
</dbReference>
<protein>
    <submittedName>
        <fullName evidence="3">Transcription factor IIIC subunit delta N-term-domain-containing protein</fullName>
    </submittedName>
</protein>
<evidence type="ECO:0000313" key="4">
    <source>
        <dbReference type="Proteomes" id="UP001163846"/>
    </source>
</evidence>
<dbReference type="GO" id="GO:0006384">
    <property type="term" value="P:transcription initiation at RNA polymerase III promoter"/>
    <property type="evidence" value="ECO:0007669"/>
    <property type="project" value="InterPro"/>
</dbReference>
<evidence type="ECO:0000313" key="3">
    <source>
        <dbReference type="EMBL" id="KAJ3836713.1"/>
    </source>
</evidence>
<dbReference type="AlphaFoldDB" id="A0AA38P608"/>